<dbReference type="AlphaFoldDB" id="A0A2N0T4P1"/>
<evidence type="ECO:0000313" key="1">
    <source>
        <dbReference type="EMBL" id="RDX05273.1"/>
    </source>
</evidence>
<protein>
    <submittedName>
        <fullName evidence="1">Uncharacterized protein</fullName>
    </submittedName>
</protein>
<sequence length="93" mass="10577">MSITINGQTSPATEFAWDGCHKIYLLDNGDADKNGKYGYMLSKDGEAGYKVLPVSELQRVWNQSCPLRFINNWALDKNYVPQCYEKPVTIEAR</sequence>
<dbReference type="RefSeq" id="WP_100991582.1">
    <property type="nucleotide sequence ID" value="NZ_JADNCU010000036.1"/>
</dbReference>
<proteinExistence type="predicted"/>
<dbReference type="Proteomes" id="UP000257074">
    <property type="component" value="Unassembled WGS sequence"/>
</dbReference>
<comment type="caution">
    <text evidence="1">The sequence shown here is derived from an EMBL/GenBank/DDBJ whole genome shotgun (WGS) entry which is preliminary data.</text>
</comment>
<accession>A0A2N0T4P1</accession>
<name>A0A2N0T4P1_BIFLN</name>
<reference evidence="1 2" key="1">
    <citation type="journal article" date="2017" name="Anaerobe">
        <title>Quantification, isolation and characterization of Bifidobacterium from the vaginal microbiomes of reproductive aged women.</title>
        <authorList>
            <person name="Freitas A.C."/>
            <person name="Hill J.E."/>
        </authorList>
    </citation>
    <scope>NUCLEOTIDE SEQUENCE [LARGE SCALE GENOMIC DNA]</scope>
    <source>
        <strain evidence="1 2">N6D05</strain>
    </source>
</reference>
<evidence type="ECO:0000313" key="2">
    <source>
        <dbReference type="Proteomes" id="UP000257074"/>
    </source>
</evidence>
<organism evidence="1 2">
    <name type="scientific">Bifidobacterium longum</name>
    <dbReference type="NCBI Taxonomy" id="216816"/>
    <lineage>
        <taxon>Bacteria</taxon>
        <taxon>Bacillati</taxon>
        <taxon>Actinomycetota</taxon>
        <taxon>Actinomycetes</taxon>
        <taxon>Bifidobacteriales</taxon>
        <taxon>Bifidobacteriaceae</taxon>
        <taxon>Bifidobacterium</taxon>
    </lineage>
</organism>
<gene>
    <name evidence="1" type="ORF">CE169_09450</name>
</gene>
<dbReference type="EMBL" id="NJNR01000062">
    <property type="protein sequence ID" value="RDX05273.1"/>
    <property type="molecule type" value="Genomic_DNA"/>
</dbReference>